<evidence type="ECO:0000256" key="5">
    <source>
        <dbReference type="ARBA" id="ARBA00022982"/>
    </source>
</evidence>
<gene>
    <name evidence="13" type="ORF">AARE701A_LOCUS14436</name>
</gene>
<feature type="transmembrane region" description="Helical" evidence="11">
    <location>
        <begin position="137"/>
        <end position="163"/>
    </location>
</feature>
<evidence type="ECO:0000256" key="2">
    <source>
        <dbReference type="ARBA" id="ARBA00008574"/>
    </source>
</evidence>
<sequence length="403" mass="45612">MSCRRFFSIPVLSVILVMGFVYYVTLFVFIDDWVGLQSSAGKLNALLFSFLASLCLFSLSICVLVDPGRVPASYDPDVEDSGWSNSNATETRKCDKCFAYKPLRTHHCRVCRRCVLKMDHHCLWINNCVGYANYKAFFILVFYATVASIYSTVLLVCCAFKNGDSYAGNVPLKTFIISCGIFMIGLSITLGTLLCWHIYLIAHNMTTIEHYDSKRASWLARKSGQSFRHQFDIGVYKNITSVLGPNMIKWLCPTFTRNPEDAERIRAVDALKQDGGLQELDDSPVSVELGPICGESHFDQVMEEAQKLGESVVIVWMAAWCRKCIYLKPKLEKLAAEFYPRLRFYHVDVNAVPYRLVSRAGVTKMPTIQLWRDGQKQAEVIGGHKAHLVVNEVREMIENDSIS</sequence>
<dbReference type="Pfam" id="PF01529">
    <property type="entry name" value="DHHC"/>
    <property type="match status" value="1"/>
</dbReference>
<evidence type="ECO:0000256" key="3">
    <source>
        <dbReference type="ARBA" id="ARBA00022679"/>
    </source>
</evidence>
<keyword evidence="9" id="KW-0676">Redox-active center</keyword>
<feature type="transmembrane region" description="Helical" evidence="11">
    <location>
        <begin position="175"/>
        <end position="201"/>
    </location>
</feature>
<dbReference type="InterPro" id="IPR001594">
    <property type="entry name" value="Palmitoyltrfase_DHHC"/>
</dbReference>
<feature type="domain" description="Thioredoxin" evidence="12">
    <location>
        <begin position="277"/>
        <end position="402"/>
    </location>
</feature>
<dbReference type="InterPro" id="IPR013766">
    <property type="entry name" value="Thioredoxin_domain"/>
</dbReference>
<evidence type="ECO:0000256" key="1">
    <source>
        <dbReference type="ARBA" id="ARBA00004127"/>
    </source>
</evidence>
<evidence type="ECO:0000313" key="13">
    <source>
        <dbReference type="EMBL" id="CAE6086293.1"/>
    </source>
</evidence>
<protein>
    <recommendedName>
        <fullName evidence="11">S-acyltransferase</fullName>
        <ecNumber evidence="11">2.3.1.225</ecNumber>
    </recommendedName>
    <alternativeName>
        <fullName evidence="11">Palmitoyltransferase</fullName>
    </alternativeName>
</protein>
<proteinExistence type="inferred from homology"/>
<feature type="transmembrane region" description="Helical" evidence="11">
    <location>
        <begin position="45"/>
        <end position="65"/>
    </location>
</feature>
<dbReference type="PROSITE" id="PS50216">
    <property type="entry name" value="DHHC"/>
    <property type="match status" value="1"/>
</dbReference>
<evidence type="ECO:0000313" key="14">
    <source>
        <dbReference type="Proteomes" id="UP000682877"/>
    </source>
</evidence>
<evidence type="ECO:0000256" key="9">
    <source>
        <dbReference type="ARBA" id="ARBA00023284"/>
    </source>
</evidence>
<dbReference type="Gene3D" id="3.40.30.10">
    <property type="entry name" value="Glutaredoxin"/>
    <property type="match status" value="1"/>
</dbReference>
<keyword evidence="6 11" id="KW-1133">Transmembrane helix</keyword>
<dbReference type="AlphaFoldDB" id="A0A8S2AI36"/>
<evidence type="ECO:0000259" key="12">
    <source>
        <dbReference type="PROSITE" id="PS51352"/>
    </source>
</evidence>
<dbReference type="GO" id="GO:0012505">
    <property type="term" value="C:endomembrane system"/>
    <property type="evidence" value="ECO:0007669"/>
    <property type="project" value="UniProtKB-SubCell"/>
</dbReference>
<comment type="catalytic activity">
    <reaction evidence="11">
        <text>L-cysteinyl-[protein] + hexadecanoyl-CoA = S-hexadecanoyl-L-cysteinyl-[protein] + CoA</text>
        <dbReference type="Rhea" id="RHEA:36683"/>
        <dbReference type="Rhea" id="RHEA-COMP:10131"/>
        <dbReference type="Rhea" id="RHEA-COMP:11032"/>
        <dbReference type="ChEBI" id="CHEBI:29950"/>
        <dbReference type="ChEBI" id="CHEBI:57287"/>
        <dbReference type="ChEBI" id="CHEBI:57379"/>
        <dbReference type="ChEBI" id="CHEBI:74151"/>
        <dbReference type="EC" id="2.3.1.225"/>
    </reaction>
</comment>
<comment type="similarity">
    <text evidence="2 11">Belongs to the DHHC palmitoyltransferase family.</text>
</comment>
<keyword evidence="5" id="KW-0813">Transport</keyword>
<accession>A0A8S2AI36</accession>
<keyword evidence="5" id="KW-0249">Electron transport</keyword>
<evidence type="ECO:0000256" key="7">
    <source>
        <dbReference type="ARBA" id="ARBA00023136"/>
    </source>
</evidence>
<dbReference type="GO" id="GO:0019706">
    <property type="term" value="F:protein-cysteine S-palmitoyltransferase activity"/>
    <property type="evidence" value="ECO:0007669"/>
    <property type="project" value="UniProtKB-EC"/>
</dbReference>
<comment type="domain">
    <text evidence="11">The DHHC domain is required for palmitoyltransferase activity.</text>
</comment>
<name>A0A8S2AI36_ARAAE</name>
<keyword evidence="8" id="KW-1015">Disulfide bond</keyword>
<keyword evidence="4 11" id="KW-0812">Transmembrane</keyword>
<keyword evidence="10 11" id="KW-0012">Acyltransferase</keyword>
<reference evidence="13" key="1">
    <citation type="submission" date="2021-01" db="EMBL/GenBank/DDBJ databases">
        <authorList>
            <person name="Bezrukov I."/>
        </authorList>
    </citation>
    <scope>NUCLEOTIDE SEQUENCE</scope>
</reference>
<evidence type="ECO:0000256" key="10">
    <source>
        <dbReference type="ARBA" id="ARBA00023315"/>
    </source>
</evidence>
<dbReference type="EMBL" id="LR999456">
    <property type="protein sequence ID" value="CAE6086293.1"/>
    <property type="molecule type" value="Genomic_DNA"/>
</dbReference>
<evidence type="ECO:0000256" key="6">
    <source>
        <dbReference type="ARBA" id="ARBA00022989"/>
    </source>
</evidence>
<comment type="subcellular location">
    <subcellularLocation>
        <location evidence="1">Endomembrane system</location>
        <topology evidence="1">Multi-pass membrane protein</topology>
    </subcellularLocation>
</comment>
<keyword evidence="14" id="KW-1185">Reference proteome</keyword>
<dbReference type="SUPFAM" id="SSF52833">
    <property type="entry name" value="Thioredoxin-like"/>
    <property type="match status" value="1"/>
</dbReference>
<evidence type="ECO:0000256" key="11">
    <source>
        <dbReference type="RuleBase" id="RU079119"/>
    </source>
</evidence>
<dbReference type="PANTHER" id="PTHR12246">
    <property type="entry name" value="PALMITOYLTRANSFERASE ZDHHC16"/>
    <property type="match status" value="1"/>
</dbReference>
<dbReference type="PROSITE" id="PS51352">
    <property type="entry name" value="THIOREDOXIN_2"/>
    <property type="match status" value="1"/>
</dbReference>
<dbReference type="Pfam" id="PF00085">
    <property type="entry name" value="Thioredoxin"/>
    <property type="match status" value="1"/>
</dbReference>
<dbReference type="FunFam" id="3.40.30.10:FF:000245">
    <property type="entry name" value="Thioredoxin"/>
    <property type="match status" value="1"/>
</dbReference>
<evidence type="ECO:0000256" key="8">
    <source>
        <dbReference type="ARBA" id="ARBA00023157"/>
    </source>
</evidence>
<feature type="transmembrane region" description="Helical" evidence="11">
    <location>
        <begin position="7"/>
        <end position="30"/>
    </location>
</feature>
<keyword evidence="7 11" id="KW-0472">Membrane</keyword>
<dbReference type="EC" id="2.3.1.225" evidence="11"/>
<dbReference type="Proteomes" id="UP000682877">
    <property type="component" value="Chromosome 6"/>
</dbReference>
<dbReference type="CDD" id="cd02947">
    <property type="entry name" value="TRX_family"/>
    <property type="match status" value="1"/>
</dbReference>
<keyword evidence="3 11" id="KW-0808">Transferase</keyword>
<organism evidence="13 14">
    <name type="scientific">Arabidopsis arenosa</name>
    <name type="common">Sand rock-cress</name>
    <name type="synonym">Cardaminopsis arenosa</name>
    <dbReference type="NCBI Taxonomy" id="38785"/>
    <lineage>
        <taxon>Eukaryota</taxon>
        <taxon>Viridiplantae</taxon>
        <taxon>Streptophyta</taxon>
        <taxon>Embryophyta</taxon>
        <taxon>Tracheophyta</taxon>
        <taxon>Spermatophyta</taxon>
        <taxon>Magnoliopsida</taxon>
        <taxon>eudicotyledons</taxon>
        <taxon>Gunneridae</taxon>
        <taxon>Pentapetalae</taxon>
        <taxon>rosids</taxon>
        <taxon>malvids</taxon>
        <taxon>Brassicales</taxon>
        <taxon>Brassicaceae</taxon>
        <taxon>Camelineae</taxon>
        <taxon>Arabidopsis</taxon>
    </lineage>
</organism>
<dbReference type="InterPro" id="IPR036249">
    <property type="entry name" value="Thioredoxin-like_sf"/>
</dbReference>
<evidence type="ECO:0000256" key="4">
    <source>
        <dbReference type="ARBA" id="ARBA00022692"/>
    </source>
</evidence>
<dbReference type="InterPro" id="IPR039859">
    <property type="entry name" value="PFA4/ZDH16/20/ERF2-like"/>
</dbReference>